<name>A0A2S9SNJ0_9BACT</name>
<dbReference type="RefSeq" id="WP_105909008.1">
    <property type="nucleotide sequence ID" value="NZ_NXGJ01000004.1"/>
</dbReference>
<protein>
    <submittedName>
        <fullName evidence="1">Uncharacterized protein</fullName>
    </submittedName>
</protein>
<dbReference type="AlphaFoldDB" id="A0A2S9SNJ0"/>
<evidence type="ECO:0000313" key="2">
    <source>
        <dbReference type="Proteomes" id="UP000239065"/>
    </source>
</evidence>
<organism evidence="1 2">
    <name type="scientific">Aliarcobacter cryaerophilus</name>
    <dbReference type="NCBI Taxonomy" id="28198"/>
    <lineage>
        <taxon>Bacteria</taxon>
        <taxon>Pseudomonadati</taxon>
        <taxon>Campylobacterota</taxon>
        <taxon>Epsilonproteobacteria</taxon>
        <taxon>Campylobacterales</taxon>
        <taxon>Arcobacteraceae</taxon>
        <taxon>Aliarcobacter</taxon>
    </lineage>
</organism>
<reference evidence="1 2" key="1">
    <citation type="submission" date="2017-09" db="EMBL/GenBank/DDBJ databases">
        <title>Reassesment of A. cryaerophilus.</title>
        <authorList>
            <person name="Perez-Cataluna A."/>
            <person name="Collado L."/>
            <person name="Salgado O."/>
            <person name="Lefinanco V."/>
            <person name="Figueras M.J."/>
        </authorList>
    </citation>
    <scope>NUCLEOTIDE SEQUENCE [LARGE SCALE GENOMIC DNA]</scope>
    <source>
        <strain evidence="1 2">LMG 9861</strain>
    </source>
</reference>
<dbReference type="Proteomes" id="UP000239065">
    <property type="component" value="Unassembled WGS sequence"/>
</dbReference>
<proteinExistence type="predicted"/>
<gene>
    <name evidence="1" type="ORF">CJ669_05195</name>
</gene>
<evidence type="ECO:0000313" key="1">
    <source>
        <dbReference type="EMBL" id="PRM88148.1"/>
    </source>
</evidence>
<dbReference type="EMBL" id="NXGJ01000004">
    <property type="protein sequence ID" value="PRM88148.1"/>
    <property type="molecule type" value="Genomic_DNA"/>
</dbReference>
<comment type="caution">
    <text evidence="1">The sequence shown here is derived from an EMBL/GenBank/DDBJ whole genome shotgun (WGS) entry which is preliminary data.</text>
</comment>
<accession>A0A2S9SNJ0</accession>
<sequence>MTSPVQIGKTYGALHTENFFSFLGFAKKVGSDEIQKVDVFLDDKLIDTIEANEFIQKIDDIYDVESKAFTYNLPTQYIGKKAIISFKNHDSGEELLNSPYTLIDKNHEKFNEAKFLHSLEGNFDNEKIQNINTKDSIGFLATEDNLLNKDFIKLINTFLEQNLDTRFKLFYFNNEQKKLISEQFNKYLSKIDFIMPKDIYDIASNTSIYIHSSTENEKPKSYGYHKTWQVLNQTKANMFMINIFEEIDEKEYSKSLKLLDNCKIEFEKSIVSKIFETDERYNEFKFINSINQPISEELRNMYKPNCVGFLATKENMEDEEFVRYLKELMERFPDVEFKGFYFDEKVKEKLKKYLNISIIEINKVIHYKDVLCSEILIISSLNSNYNLMKFFINNFVNIYPLMFNTVMNFKLIKDFFEPNHILFTDDSFKLTKKLEANGNIQKLVYYELYKTIGINKLILDDDNFYSLHYFERIELLLQSSLAKTRLIEITYKLLNPNN</sequence>